<gene>
    <name evidence="1" type="ORF">SPHINGO8BC_51137</name>
</gene>
<dbReference type="EMBL" id="CABWMV010000024">
    <property type="protein sequence ID" value="VXC95697.1"/>
    <property type="molecule type" value="Genomic_DNA"/>
</dbReference>
<protein>
    <submittedName>
        <fullName evidence="1">Uncharacterized protein</fullName>
    </submittedName>
</protein>
<evidence type="ECO:0000313" key="2">
    <source>
        <dbReference type="Proteomes" id="UP000432350"/>
    </source>
</evidence>
<accession>A0A654CR89</accession>
<name>A0A654CR89_SPHMU</name>
<dbReference type="RefSeq" id="WP_159332809.1">
    <property type="nucleotide sequence ID" value="NZ_DAMAIS010000006.1"/>
</dbReference>
<dbReference type="Proteomes" id="UP000432350">
    <property type="component" value="Unassembled WGS sequence"/>
</dbReference>
<evidence type="ECO:0000313" key="1">
    <source>
        <dbReference type="EMBL" id="VXC95697.1"/>
    </source>
</evidence>
<organism evidence="1 2">
    <name type="scientific">Sphingobacterium multivorum</name>
    <dbReference type="NCBI Taxonomy" id="28454"/>
    <lineage>
        <taxon>Bacteria</taxon>
        <taxon>Pseudomonadati</taxon>
        <taxon>Bacteroidota</taxon>
        <taxon>Sphingobacteriia</taxon>
        <taxon>Sphingobacteriales</taxon>
        <taxon>Sphingobacteriaceae</taxon>
        <taxon>Sphingobacterium</taxon>
    </lineage>
</organism>
<sequence length="86" mass="9872">MQRINVIAYDQKEQQHITSLLNEAVVMPKRVDLMCYPTDDFWVRKGMGIEGITKSGRSPQSKAAFSDRQMVRHCILALSCSADRYH</sequence>
<reference evidence="1 2" key="1">
    <citation type="submission" date="2019-10" db="EMBL/GenBank/DDBJ databases">
        <authorList>
            <person name="Karimi E."/>
        </authorList>
    </citation>
    <scope>NUCLEOTIDE SEQUENCE [LARGE SCALE GENOMIC DNA]</scope>
    <source>
        <strain evidence="1">Sphingobacterium sp. 8BC</strain>
    </source>
</reference>
<proteinExistence type="predicted"/>
<dbReference type="AlphaFoldDB" id="A0A654CR89"/>